<protein>
    <submittedName>
        <fullName evidence="1">Uncharacterized protein</fullName>
    </submittedName>
</protein>
<name>A0A0G1Z1J9_9BACT</name>
<organism evidence="1 2">
    <name type="scientific">Candidatus Gottesmanbacteria bacterium GW2011_GWB1_49_7</name>
    <dbReference type="NCBI Taxonomy" id="1618448"/>
    <lineage>
        <taxon>Bacteria</taxon>
        <taxon>Candidatus Gottesmaniibacteriota</taxon>
    </lineage>
</organism>
<sequence length="62" mass="7012">MRISPIALSLARLHGRVQVIKDTEFAPLAADELMRIRLDIRTISEAVLQILDILIAETNEEE</sequence>
<reference evidence="1 2" key="1">
    <citation type="journal article" date="2015" name="Nature">
        <title>rRNA introns, odd ribosomes, and small enigmatic genomes across a large radiation of phyla.</title>
        <authorList>
            <person name="Brown C.T."/>
            <person name="Hug L.A."/>
            <person name="Thomas B.C."/>
            <person name="Sharon I."/>
            <person name="Castelle C.J."/>
            <person name="Singh A."/>
            <person name="Wilkins M.J."/>
            <person name="Williams K.H."/>
            <person name="Banfield J.F."/>
        </authorList>
    </citation>
    <scope>NUCLEOTIDE SEQUENCE [LARGE SCALE GENOMIC DNA]</scope>
</reference>
<dbReference type="Proteomes" id="UP000034588">
    <property type="component" value="Unassembled WGS sequence"/>
</dbReference>
<gene>
    <name evidence="1" type="ORF">UY48_C0011G0026</name>
</gene>
<comment type="caution">
    <text evidence="1">The sequence shown here is derived from an EMBL/GenBank/DDBJ whole genome shotgun (WGS) entry which is preliminary data.</text>
</comment>
<dbReference type="EMBL" id="LCQD01000011">
    <property type="protein sequence ID" value="KKW12579.1"/>
    <property type="molecule type" value="Genomic_DNA"/>
</dbReference>
<proteinExistence type="predicted"/>
<accession>A0A0G1Z1J9</accession>
<evidence type="ECO:0000313" key="1">
    <source>
        <dbReference type="EMBL" id="KKW12579.1"/>
    </source>
</evidence>
<dbReference type="AlphaFoldDB" id="A0A0G1Z1J9"/>
<evidence type="ECO:0000313" key="2">
    <source>
        <dbReference type="Proteomes" id="UP000034588"/>
    </source>
</evidence>